<dbReference type="PANTHER" id="PTHR48011:SF18">
    <property type="entry name" value="MITOGEN-ACTIVATED PROTEIN KINASE KINASE KINASE 19-RELATED"/>
    <property type="match status" value="1"/>
</dbReference>
<dbReference type="Pfam" id="PF00069">
    <property type="entry name" value="Pkinase"/>
    <property type="match status" value="1"/>
</dbReference>
<keyword evidence="3" id="KW-1185">Reference proteome</keyword>
<sequence length="97" mass="11312">MYYRWIRTMMNILIDPLNDLSWFVKLNMTRSTTHGLKKIHKEGIIHRDFHRGNILVKINHEIAICDFGISKPACKSQYMYIAPEAFNEGNLTTASDI</sequence>
<dbReference type="Proteomes" id="UP000789901">
    <property type="component" value="Unassembled WGS sequence"/>
</dbReference>
<dbReference type="InterPro" id="IPR052751">
    <property type="entry name" value="Plant_MAPKKK"/>
</dbReference>
<dbReference type="PANTHER" id="PTHR48011">
    <property type="entry name" value="CCR4-NOT TRANSCRIPTIONAL COMPLEX SUBUNIT CAF120-RELATED"/>
    <property type="match status" value="1"/>
</dbReference>
<reference evidence="2 3" key="1">
    <citation type="submission" date="2021-06" db="EMBL/GenBank/DDBJ databases">
        <authorList>
            <person name="Kallberg Y."/>
            <person name="Tangrot J."/>
            <person name="Rosling A."/>
        </authorList>
    </citation>
    <scope>NUCLEOTIDE SEQUENCE [LARGE SCALE GENOMIC DNA]</scope>
    <source>
        <strain evidence="2 3">120-4 pot B 10/14</strain>
    </source>
</reference>
<proteinExistence type="predicted"/>
<evidence type="ECO:0000313" key="3">
    <source>
        <dbReference type="Proteomes" id="UP000789901"/>
    </source>
</evidence>
<name>A0ABN7UGI0_GIGMA</name>
<organism evidence="2 3">
    <name type="scientific">Gigaspora margarita</name>
    <dbReference type="NCBI Taxonomy" id="4874"/>
    <lineage>
        <taxon>Eukaryota</taxon>
        <taxon>Fungi</taxon>
        <taxon>Fungi incertae sedis</taxon>
        <taxon>Mucoromycota</taxon>
        <taxon>Glomeromycotina</taxon>
        <taxon>Glomeromycetes</taxon>
        <taxon>Diversisporales</taxon>
        <taxon>Gigasporaceae</taxon>
        <taxon>Gigaspora</taxon>
    </lineage>
</organism>
<dbReference type="Gene3D" id="1.10.510.10">
    <property type="entry name" value="Transferase(Phosphotransferase) domain 1"/>
    <property type="match status" value="1"/>
</dbReference>
<feature type="domain" description="Protein kinase" evidence="1">
    <location>
        <begin position="1"/>
        <end position="97"/>
    </location>
</feature>
<dbReference type="SUPFAM" id="SSF56112">
    <property type="entry name" value="Protein kinase-like (PK-like)"/>
    <property type="match status" value="1"/>
</dbReference>
<evidence type="ECO:0000313" key="2">
    <source>
        <dbReference type="EMBL" id="CAG8591115.1"/>
    </source>
</evidence>
<dbReference type="InterPro" id="IPR000719">
    <property type="entry name" value="Prot_kinase_dom"/>
</dbReference>
<gene>
    <name evidence="2" type="ORF">GMARGA_LOCUS6413</name>
</gene>
<protein>
    <submittedName>
        <fullName evidence="2">43600_t:CDS:1</fullName>
    </submittedName>
</protein>
<dbReference type="PROSITE" id="PS50011">
    <property type="entry name" value="PROTEIN_KINASE_DOM"/>
    <property type="match status" value="1"/>
</dbReference>
<evidence type="ECO:0000259" key="1">
    <source>
        <dbReference type="PROSITE" id="PS50011"/>
    </source>
</evidence>
<comment type="caution">
    <text evidence="2">The sequence shown here is derived from an EMBL/GenBank/DDBJ whole genome shotgun (WGS) entry which is preliminary data.</text>
</comment>
<accession>A0ABN7UGI0</accession>
<dbReference type="EMBL" id="CAJVQB010002899">
    <property type="protein sequence ID" value="CAG8591115.1"/>
    <property type="molecule type" value="Genomic_DNA"/>
</dbReference>
<dbReference type="InterPro" id="IPR011009">
    <property type="entry name" value="Kinase-like_dom_sf"/>
</dbReference>